<feature type="compositionally biased region" description="Pro residues" evidence="2">
    <location>
        <begin position="150"/>
        <end position="168"/>
    </location>
</feature>
<protein>
    <recommendedName>
        <fullName evidence="3">CBM1 domain-containing protein</fullName>
    </recommendedName>
</protein>
<feature type="region of interest" description="Disordered" evidence="2">
    <location>
        <begin position="138"/>
        <end position="168"/>
    </location>
</feature>
<dbReference type="SUPFAM" id="SSF57180">
    <property type="entry name" value="Cellulose-binding domain"/>
    <property type="match status" value="1"/>
</dbReference>
<dbReference type="PROSITE" id="PS00562">
    <property type="entry name" value="CBM1_1"/>
    <property type="match status" value="1"/>
</dbReference>
<dbReference type="EMBL" id="MU151273">
    <property type="protein sequence ID" value="KAF9445932.1"/>
    <property type="molecule type" value="Genomic_DNA"/>
</dbReference>
<accession>A0A9P5X9M2</accession>
<dbReference type="PROSITE" id="PS51164">
    <property type="entry name" value="CBM1_2"/>
    <property type="match status" value="1"/>
</dbReference>
<dbReference type="GO" id="GO:0005975">
    <property type="term" value="P:carbohydrate metabolic process"/>
    <property type="evidence" value="ECO:0007669"/>
    <property type="project" value="InterPro"/>
</dbReference>
<feature type="domain" description="CBM1" evidence="3">
    <location>
        <begin position="92"/>
        <end position="128"/>
    </location>
</feature>
<dbReference type="GO" id="GO:0030248">
    <property type="term" value="F:cellulose binding"/>
    <property type="evidence" value="ECO:0007669"/>
    <property type="project" value="InterPro"/>
</dbReference>
<dbReference type="Pfam" id="PF00734">
    <property type="entry name" value="CBM_1"/>
    <property type="match status" value="1"/>
</dbReference>
<dbReference type="AlphaFoldDB" id="A0A9P5X9M2"/>
<name>A0A9P5X9M2_9AGAR</name>
<organism evidence="4 5">
    <name type="scientific">Macrolepiota fuliginosa MF-IS2</name>
    <dbReference type="NCBI Taxonomy" id="1400762"/>
    <lineage>
        <taxon>Eukaryota</taxon>
        <taxon>Fungi</taxon>
        <taxon>Dikarya</taxon>
        <taxon>Basidiomycota</taxon>
        <taxon>Agaricomycotina</taxon>
        <taxon>Agaricomycetes</taxon>
        <taxon>Agaricomycetidae</taxon>
        <taxon>Agaricales</taxon>
        <taxon>Agaricineae</taxon>
        <taxon>Agaricaceae</taxon>
        <taxon>Macrolepiota</taxon>
    </lineage>
</organism>
<reference evidence="4" key="1">
    <citation type="submission" date="2020-11" db="EMBL/GenBank/DDBJ databases">
        <authorList>
            <consortium name="DOE Joint Genome Institute"/>
            <person name="Ahrendt S."/>
            <person name="Riley R."/>
            <person name="Andreopoulos W."/>
            <person name="Labutti K."/>
            <person name="Pangilinan J."/>
            <person name="Ruiz-Duenas F.J."/>
            <person name="Barrasa J.M."/>
            <person name="Sanchez-Garcia M."/>
            <person name="Camarero S."/>
            <person name="Miyauchi S."/>
            <person name="Serrano A."/>
            <person name="Linde D."/>
            <person name="Babiker R."/>
            <person name="Drula E."/>
            <person name="Ayuso-Fernandez I."/>
            <person name="Pacheco R."/>
            <person name="Padilla G."/>
            <person name="Ferreira P."/>
            <person name="Barriuso J."/>
            <person name="Kellner H."/>
            <person name="Castanera R."/>
            <person name="Alfaro M."/>
            <person name="Ramirez L."/>
            <person name="Pisabarro A.G."/>
            <person name="Kuo A."/>
            <person name="Tritt A."/>
            <person name="Lipzen A."/>
            <person name="He G."/>
            <person name="Yan M."/>
            <person name="Ng V."/>
            <person name="Cullen D."/>
            <person name="Martin F."/>
            <person name="Rosso M.-N."/>
            <person name="Henrissat B."/>
            <person name="Hibbett D."/>
            <person name="Martinez A.T."/>
            <person name="Grigoriev I.V."/>
        </authorList>
    </citation>
    <scope>NUCLEOTIDE SEQUENCE</scope>
    <source>
        <strain evidence="4">MF-IS2</strain>
    </source>
</reference>
<evidence type="ECO:0000256" key="1">
    <source>
        <dbReference type="ARBA" id="ARBA00022729"/>
    </source>
</evidence>
<dbReference type="Proteomes" id="UP000807342">
    <property type="component" value="Unassembled WGS sequence"/>
</dbReference>
<evidence type="ECO:0000313" key="5">
    <source>
        <dbReference type="Proteomes" id="UP000807342"/>
    </source>
</evidence>
<dbReference type="SMART" id="SM00236">
    <property type="entry name" value="fCBD"/>
    <property type="match status" value="1"/>
</dbReference>
<gene>
    <name evidence="4" type="ORF">P691DRAFT_240960</name>
</gene>
<evidence type="ECO:0000313" key="4">
    <source>
        <dbReference type="EMBL" id="KAF9445932.1"/>
    </source>
</evidence>
<keyword evidence="1" id="KW-0732">Signal</keyword>
<evidence type="ECO:0000259" key="3">
    <source>
        <dbReference type="PROSITE" id="PS51164"/>
    </source>
</evidence>
<evidence type="ECO:0000256" key="2">
    <source>
        <dbReference type="SAM" id="MobiDB-lite"/>
    </source>
</evidence>
<dbReference type="GO" id="GO:0005576">
    <property type="term" value="C:extracellular region"/>
    <property type="evidence" value="ECO:0007669"/>
    <property type="project" value="InterPro"/>
</dbReference>
<comment type="caution">
    <text evidence="4">The sequence shown here is derived from an EMBL/GenBank/DDBJ whole genome shotgun (WGS) entry which is preliminary data.</text>
</comment>
<proteinExistence type="predicted"/>
<dbReference type="OrthoDB" id="3059586at2759"/>
<sequence>MRIYDKLSRKKQNVLGTTVSRPPRSLVKLVECQRTTTNSHHHLPPPLTDVMHFSNPSRTATALLVAGSFFLPGAVGAAIDVTGAGSDNIAATFVAGWSQCGGYQYTGPTKCEDGYYCRKSHEMYHQCWPVSVAKVTPTPGPQDILTRPPAASPEPTTPALPPRTPMGR</sequence>
<dbReference type="InterPro" id="IPR035971">
    <property type="entry name" value="CBD_sf"/>
</dbReference>
<keyword evidence="5" id="KW-1185">Reference proteome</keyword>
<dbReference type="InterPro" id="IPR000254">
    <property type="entry name" value="CBD"/>
</dbReference>